<dbReference type="Proteomes" id="UP001165121">
    <property type="component" value="Unassembled WGS sequence"/>
</dbReference>
<evidence type="ECO:0000313" key="2">
    <source>
        <dbReference type="Proteomes" id="UP001165121"/>
    </source>
</evidence>
<organism evidence="1 2">
    <name type="scientific">Phytophthora fragariaefolia</name>
    <dbReference type="NCBI Taxonomy" id="1490495"/>
    <lineage>
        <taxon>Eukaryota</taxon>
        <taxon>Sar</taxon>
        <taxon>Stramenopiles</taxon>
        <taxon>Oomycota</taxon>
        <taxon>Peronosporomycetes</taxon>
        <taxon>Peronosporales</taxon>
        <taxon>Peronosporaceae</taxon>
        <taxon>Phytophthora</taxon>
    </lineage>
</organism>
<name>A0A9W6XZ39_9STRA</name>
<keyword evidence="2" id="KW-1185">Reference proteome</keyword>
<protein>
    <submittedName>
        <fullName evidence="1">Unnamed protein product</fullName>
    </submittedName>
</protein>
<accession>A0A9W6XZ39</accession>
<dbReference type="EMBL" id="BSXT01002314">
    <property type="protein sequence ID" value="GMF48326.1"/>
    <property type="molecule type" value="Genomic_DNA"/>
</dbReference>
<proteinExistence type="predicted"/>
<dbReference type="AlphaFoldDB" id="A0A9W6XZ39"/>
<evidence type="ECO:0000313" key="1">
    <source>
        <dbReference type="EMBL" id="GMF48326.1"/>
    </source>
</evidence>
<gene>
    <name evidence="1" type="ORF">Pfra01_001862700</name>
</gene>
<reference evidence="1" key="1">
    <citation type="submission" date="2023-04" db="EMBL/GenBank/DDBJ databases">
        <title>Phytophthora fragariaefolia NBRC 109709.</title>
        <authorList>
            <person name="Ichikawa N."/>
            <person name="Sato H."/>
            <person name="Tonouchi N."/>
        </authorList>
    </citation>
    <scope>NUCLEOTIDE SEQUENCE</scope>
    <source>
        <strain evidence="1">NBRC 109709</strain>
    </source>
</reference>
<sequence length="74" mass="8030">MPALIEGGQTNPCWSAILIGINGVEESLLDPIAIFVIGRLLKFVILDHCSSVTGLLSQRWGLQDLALTVGRVNW</sequence>
<comment type="caution">
    <text evidence="1">The sequence shown here is derived from an EMBL/GenBank/DDBJ whole genome shotgun (WGS) entry which is preliminary data.</text>
</comment>